<dbReference type="OrthoDB" id="5495908at2"/>
<dbReference type="Proteomes" id="UP000001784">
    <property type="component" value="Chromosome"/>
</dbReference>
<evidence type="ECO:0000256" key="1">
    <source>
        <dbReference type="SAM" id="Phobius"/>
    </source>
</evidence>
<name>A0LPT9_SYNFM</name>
<keyword evidence="3" id="KW-1185">Reference proteome</keyword>
<reference evidence="2 3" key="1">
    <citation type="submission" date="2006-10" db="EMBL/GenBank/DDBJ databases">
        <title>Complete sequence of Syntrophobacter fumaroxidans MPOB.</title>
        <authorList>
            <consortium name="US DOE Joint Genome Institute"/>
            <person name="Copeland A."/>
            <person name="Lucas S."/>
            <person name="Lapidus A."/>
            <person name="Barry K."/>
            <person name="Detter J.C."/>
            <person name="Glavina del Rio T."/>
            <person name="Hammon N."/>
            <person name="Israni S."/>
            <person name="Pitluck S."/>
            <person name="Goltsman E.G."/>
            <person name="Martinez M."/>
            <person name="Schmutz J."/>
            <person name="Larimer F."/>
            <person name="Land M."/>
            <person name="Hauser L."/>
            <person name="Kyrpides N."/>
            <person name="Kim E."/>
            <person name="Boone D.R."/>
            <person name="Brockman F."/>
            <person name="Culley D."/>
            <person name="Ferry J."/>
            <person name="Gunsalus R."/>
            <person name="McInerney M.J."/>
            <person name="Morrison M."/>
            <person name="Plugge C."/>
            <person name="Rohlin L."/>
            <person name="Scholten J."/>
            <person name="Sieber J."/>
            <person name="Stams A.J.M."/>
            <person name="Worm P."/>
            <person name="Henstra A.M."/>
            <person name="Richardson P."/>
        </authorList>
    </citation>
    <scope>NUCLEOTIDE SEQUENCE [LARGE SCALE GENOMIC DNA]</scope>
    <source>
        <strain evidence="3">DSM 10017 / MPOB</strain>
    </source>
</reference>
<keyword evidence="1" id="KW-0812">Transmembrane</keyword>
<organism evidence="2 3">
    <name type="scientific">Syntrophobacter fumaroxidans (strain DSM 10017 / MPOB)</name>
    <dbReference type="NCBI Taxonomy" id="335543"/>
    <lineage>
        <taxon>Bacteria</taxon>
        <taxon>Pseudomonadati</taxon>
        <taxon>Thermodesulfobacteriota</taxon>
        <taxon>Syntrophobacteria</taxon>
        <taxon>Syntrophobacterales</taxon>
        <taxon>Syntrophobacteraceae</taxon>
        <taxon>Syntrophobacter</taxon>
    </lineage>
</organism>
<dbReference type="InParanoid" id="A0LPT9"/>
<dbReference type="eggNOG" id="ENOG50339DR">
    <property type="taxonomic scope" value="Bacteria"/>
</dbReference>
<keyword evidence="1" id="KW-0472">Membrane</keyword>
<gene>
    <name evidence="2" type="ordered locus">Sfum_3772</name>
</gene>
<evidence type="ECO:0000313" key="2">
    <source>
        <dbReference type="EMBL" id="ABK19441.1"/>
    </source>
</evidence>
<dbReference type="RefSeq" id="WP_011700565.1">
    <property type="nucleotide sequence ID" value="NC_008554.1"/>
</dbReference>
<evidence type="ECO:0000313" key="3">
    <source>
        <dbReference type="Proteomes" id="UP000001784"/>
    </source>
</evidence>
<protein>
    <submittedName>
        <fullName evidence="2">Uncharacterized protein</fullName>
    </submittedName>
</protein>
<keyword evidence="1" id="KW-1133">Transmembrane helix</keyword>
<proteinExistence type="predicted"/>
<dbReference type="KEGG" id="sfu:Sfum_3772"/>
<dbReference type="AlphaFoldDB" id="A0LPT9"/>
<dbReference type="EMBL" id="CP000478">
    <property type="protein sequence ID" value="ABK19441.1"/>
    <property type="molecule type" value="Genomic_DNA"/>
</dbReference>
<feature type="transmembrane region" description="Helical" evidence="1">
    <location>
        <begin position="20"/>
        <end position="41"/>
    </location>
</feature>
<sequence>MNEQSSLNFFVDLVSRHWVSVVLLALTVGTILAMVVARWWLRRRLRRMLDEQFEEDHELDALPSPGPADRQALELIREMRREVWSVPDVELELGLDSLNQRAVKIVRAVSAVYHPEAEVPQYEASLIESLQLIRRVTNRINRIAQAPPFRYLGNRKLSDFQRYYQVYRKLNEHPIMRILRRNPHLQRIAGWALNVKNLGNPMYWAGKELSREGYFFLLRWFHLAFTSQVGKEAIRLYSGRRFLTEEDRDATLVCYRLFAVTLQWGGPSSAEWAALVEYIANHTALEAETKLHVLQRCARGKLPRDLDRQRLRTRSGLKWYREGLKRLRGKETEPSPDKLAILQKEDGVLE</sequence>
<accession>A0LPT9</accession>
<dbReference type="HOGENOM" id="CLU_792086_0_0_7"/>